<dbReference type="SUPFAM" id="SSF50129">
    <property type="entry name" value="GroES-like"/>
    <property type="match status" value="1"/>
</dbReference>
<dbReference type="GO" id="GO:0016491">
    <property type="term" value="F:oxidoreductase activity"/>
    <property type="evidence" value="ECO:0007669"/>
    <property type="project" value="UniProtKB-KW"/>
</dbReference>
<dbReference type="PROSITE" id="PS01162">
    <property type="entry name" value="QOR_ZETA_CRYSTAL"/>
    <property type="match status" value="1"/>
</dbReference>
<dbReference type="GO" id="GO:0008270">
    <property type="term" value="F:zinc ion binding"/>
    <property type="evidence" value="ECO:0007669"/>
    <property type="project" value="InterPro"/>
</dbReference>
<keyword evidence="1" id="KW-0560">Oxidoreductase</keyword>
<dbReference type="InterPro" id="IPR036291">
    <property type="entry name" value="NAD(P)-bd_dom_sf"/>
</dbReference>
<dbReference type="Pfam" id="PF08240">
    <property type="entry name" value="ADH_N"/>
    <property type="match status" value="1"/>
</dbReference>
<evidence type="ECO:0000313" key="4">
    <source>
        <dbReference type="EMBL" id="BAX92848.1"/>
    </source>
</evidence>
<dbReference type="SUPFAM" id="SSF51735">
    <property type="entry name" value="NAD(P)-binding Rossmann-fold domains"/>
    <property type="match status" value="1"/>
</dbReference>
<protein>
    <submittedName>
        <fullName evidence="4">Oxidoreductase FadB</fullName>
    </submittedName>
</protein>
<dbReference type="PANTHER" id="PTHR44054:SF1">
    <property type="entry name" value="SYNAPTIC VESICLE MEMBRANE PROTEIN VAT-1 HOMOLOG"/>
    <property type="match status" value="1"/>
</dbReference>
<dbReference type="SMART" id="SM00829">
    <property type="entry name" value="PKS_ER"/>
    <property type="match status" value="1"/>
</dbReference>
<gene>
    <name evidence="4" type="primary">fadB5</name>
    <name evidence="4" type="ORF">MSG_02704</name>
</gene>
<dbReference type="PANTHER" id="PTHR44054">
    <property type="entry name" value="SYNAPTIC VESICLE MEMBRANE PROTEIN VAT-1 HOMOLOG-LIKE"/>
    <property type="match status" value="1"/>
</dbReference>
<dbReference type="InterPro" id="IPR011032">
    <property type="entry name" value="GroES-like_sf"/>
</dbReference>
<reference evidence="5" key="1">
    <citation type="submission" date="2017-06" db="EMBL/GenBank/DDBJ databases">
        <title>Complete Genome Sequence of Mycobacterium shigaense.</title>
        <authorList>
            <person name="Fukano H."/>
            <person name="Yoshida M."/>
            <person name="Kazumi Y."/>
            <person name="Ogura Y."/>
            <person name="Mitarai S."/>
            <person name="Hayashi T."/>
            <person name="Hoshino Y."/>
        </authorList>
    </citation>
    <scope>NUCLEOTIDE SEQUENCE [LARGE SCALE GENOMIC DNA]</scope>
    <source>
        <strain evidence="5">UN-152</strain>
    </source>
</reference>
<dbReference type="KEGG" id="mshg:MSG_02704"/>
<dbReference type="InterPro" id="IPR020843">
    <property type="entry name" value="ER"/>
</dbReference>
<evidence type="ECO:0000256" key="2">
    <source>
        <dbReference type="SAM" id="MobiDB-lite"/>
    </source>
</evidence>
<dbReference type="Gene3D" id="3.90.180.10">
    <property type="entry name" value="Medium-chain alcohol dehydrogenases, catalytic domain"/>
    <property type="match status" value="1"/>
</dbReference>
<feature type="region of interest" description="Disordered" evidence="2">
    <location>
        <begin position="1"/>
        <end position="20"/>
    </location>
</feature>
<dbReference type="Proteomes" id="UP000217736">
    <property type="component" value="Chromosome"/>
</dbReference>
<keyword evidence="5" id="KW-1185">Reference proteome</keyword>
<dbReference type="Pfam" id="PF13602">
    <property type="entry name" value="ADH_zinc_N_2"/>
    <property type="match status" value="1"/>
</dbReference>
<feature type="region of interest" description="Disordered" evidence="2">
    <location>
        <begin position="28"/>
        <end position="49"/>
    </location>
</feature>
<name>A0A1Z4EIP8_9MYCO</name>
<organism evidence="4 5">
    <name type="scientific">Mycobacterium shigaense</name>
    <dbReference type="NCBI Taxonomy" id="722731"/>
    <lineage>
        <taxon>Bacteria</taxon>
        <taxon>Bacillati</taxon>
        <taxon>Actinomycetota</taxon>
        <taxon>Actinomycetes</taxon>
        <taxon>Mycobacteriales</taxon>
        <taxon>Mycobacteriaceae</taxon>
        <taxon>Mycobacterium</taxon>
        <taxon>Mycobacterium simiae complex</taxon>
    </lineage>
</organism>
<evidence type="ECO:0000259" key="3">
    <source>
        <dbReference type="SMART" id="SM00829"/>
    </source>
</evidence>
<dbReference type="Gene3D" id="3.40.50.720">
    <property type="entry name" value="NAD(P)-binding Rossmann-like Domain"/>
    <property type="match status" value="1"/>
</dbReference>
<evidence type="ECO:0000256" key="1">
    <source>
        <dbReference type="ARBA" id="ARBA00023002"/>
    </source>
</evidence>
<dbReference type="InterPro" id="IPR013154">
    <property type="entry name" value="ADH-like_N"/>
</dbReference>
<accession>A0A1Z4EIP8</accession>
<dbReference type="EMBL" id="AP018164">
    <property type="protein sequence ID" value="BAX92848.1"/>
    <property type="molecule type" value="Genomic_DNA"/>
</dbReference>
<dbReference type="InterPro" id="IPR052100">
    <property type="entry name" value="SV-ATPase_mito-regulator"/>
</dbReference>
<evidence type="ECO:0000313" key="5">
    <source>
        <dbReference type="Proteomes" id="UP000217736"/>
    </source>
</evidence>
<sequence>MRSRGPGWPRPPGRHEKGNAMRAVVITKRGDPSVLQVQQRPDPPPPGPGQLRVAVRAAGVNFADHLARVGLYPDAPKLPAVVGYEVAGTVEAVGDGVDPGRVGERVLAGTRFGGYAEIVNVAAGDSVSLPEALSFEQGAAVPVNYATAWAALHGYGSLRAGERVLIHAAAGGVGIAAIQFAKAAGAQVHGTASPGKHAKLAELGVDRAIDYRRDGWWKGLDPYDVVLDALGGTSLRRSYALLRPGGRLVGYGVSNLQEGEKRSLRRAAPQALAMLRGFNLLDQLAESKAVIGLNMLRLWDDRGTLEPWITPLTTALQDSTISPVVHAAVPFAQAPAAHRILAARENIGKVVLVP</sequence>
<proteinExistence type="predicted"/>
<dbReference type="InterPro" id="IPR002364">
    <property type="entry name" value="Quin_OxRdtase/zeta-crystal_CS"/>
</dbReference>
<dbReference type="AlphaFoldDB" id="A0A1Z4EIP8"/>
<feature type="domain" description="Enoyl reductase (ER)" evidence="3">
    <location>
        <begin position="30"/>
        <end position="352"/>
    </location>
</feature>